<sequence>MHFYQFNQLKHTACLLFLTAFLPGCGSDPDSRPTVEIKGTVTMDGSPLQEASIQFTSPKTGESAYANLDENGRYSITFPKADIGSAYEITITPPVVEEENAMALAEQAQNKSTMKIPAKYSDRTTSGLSARVEQAGTNEADFELKSK</sequence>
<evidence type="ECO:0000313" key="3">
    <source>
        <dbReference type="Proteomes" id="UP000322887"/>
    </source>
</evidence>
<name>A0ABX5YP29_9PLAN</name>
<organism evidence="2 3">
    <name type="scientific">Gimesia maris</name>
    <dbReference type="NCBI Taxonomy" id="122"/>
    <lineage>
        <taxon>Bacteria</taxon>
        <taxon>Pseudomonadati</taxon>
        <taxon>Planctomycetota</taxon>
        <taxon>Planctomycetia</taxon>
        <taxon>Planctomycetales</taxon>
        <taxon>Planctomycetaceae</taxon>
        <taxon>Gimesia</taxon>
    </lineage>
</organism>
<dbReference type="EMBL" id="CP042910">
    <property type="protein sequence ID" value="QEG17484.1"/>
    <property type="molecule type" value="Genomic_DNA"/>
</dbReference>
<feature type="region of interest" description="Disordered" evidence="1">
    <location>
        <begin position="115"/>
        <end position="147"/>
    </location>
</feature>
<reference evidence="2 3" key="1">
    <citation type="submission" date="2019-08" db="EMBL/GenBank/DDBJ databases">
        <title>Deep-cultivation of Planctomycetes and their phenomic and genomic characterization uncovers novel biology.</title>
        <authorList>
            <person name="Wiegand S."/>
            <person name="Jogler M."/>
            <person name="Boedeker C."/>
            <person name="Pinto D."/>
            <person name="Vollmers J."/>
            <person name="Rivas-Marin E."/>
            <person name="Kohn T."/>
            <person name="Peeters S.H."/>
            <person name="Heuer A."/>
            <person name="Rast P."/>
            <person name="Oberbeckmann S."/>
            <person name="Bunk B."/>
            <person name="Jeske O."/>
            <person name="Meyerdierks A."/>
            <person name="Storesund J.E."/>
            <person name="Kallscheuer N."/>
            <person name="Luecker S."/>
            <person name="Lage O.M."/>
            <person name="Pohl T."/>
            <person name="Merkel B.J."/>
            <person name="Hornburger P."/>
            <person name="Mueller R.-W."/>
            <person name="Bruemmer F."/>
            <person name="Labrenz M."/>
            <person name="Spormann A.M."/>
            <person name="Op den Camp H."/>
            <person name="Overmann J."/>
            <person name="Amann R."/>
            <person name="Jetten M.S.M."/>
            <person name="Mascher T."/>
            <person name="Medema M.H."/>
            <person name="Devos D.P."/>
            <person name="Kaster A.-K."/>
            <person name="Ovreas L."/>
            <person name="Rohde M."/>
            <person name="Galperin M.Y."/>
            <person name="Jogler C."/>
        </authorList>
    </citation>
    <scope>NUCLEOTIDE SEQUENCE [LARGE SCALE GENOMIC DNA]</scope>
    <source>
        <strain evidence="2 3">DSM 8797</strain>
    </source>
</reference>
<protein>
    <recommendedName>
        <fullName evidence="4">Carboxypeptidase regulatory-like domain-containing protein</fullName>
    </recommendedName>
</protein>
<evidence type="ECO:0000313" key="2">
    <source>
        <dbReference type="EMBL" id="QEG17484.1"/>
    </source>
</evidence>
<keyword evidence="3" id="KW-1185">Reference proteome</keyword>
<gene>
    <name evidence="2" type="ORF">GmarT_33650</name>
</gene>
<evidence type="ECO:0000256" key="1">
    <source>
        <dbReference type="SAM" id="MobiDB-lite"/>
    </source>
</evidence>
<proteinExistence type="predicted"/>
<evidence type="ECO:0008006" key="4">
    <source>
        <dbReference type="Google" id="ProtNLM"/>
    </source>
</evidence>
<accession>A0ABX5YP29</accession>
<dbReference type="Proteomes" id="UP000322887">
    <property type="component" value="Chromosome"/>
</dbReference>